<keyword evidence="3" id="KW-0067">ATP-binding</keyword>
<evidence type="ECO:0000256" key="3">
    <source>
        <dbReference type="ARBA" id="ARBA00022840"/>
    </source>
</evidence>
<evidence type="ECO:0000313" key="4">
    <source>
        <dbReference type="EMBL" id="CDX03198.1"/>
    </source>
</evidence>
<dbReference type="RefSeq" id="WP_005816401.1">
    <property type="nucleotide sequence ID" value="NZ_CABKQQ010000060.1"/>
</dbReference>
<dbReference type="AlphaFoldDB" id="A0A098B2X3"/>
<dbReference type="PANTHER" id="PTHR43146:SF1">
    <property type="entry name" value="CANCER-RELATED NUCLEOSIDE-TRIPHOSPHATASE"/>
    <property type="match status" value="1"/>
</dbReference>
<dbReference type="PATRIC" id="fig|49338.4.peg.3562"/>
<dbReference type="InterPro" id="IPR004948">
    <property type="entry name" value="Nuc-triphosphatase_THEP1"/>
</dbReference>
<name>A0A098B2X3_DESHA</name>
<evidence type="ECO:0000256" key="1">
    <source>
        <dbReference type="ARBA" id="ARBA00022741"/>
    </source>
</evidence>
<reference evidence="4" key="1">
    <citation type="submission" date="2014-07" db="EMBL/GenBank/DDBJ databases">
        <authorList>
            <person name="Hornung V.Bastian."/>
        </authorList>
    </citation>
    <scope>NUCLEOTIDE SEQUENCE</scope>
    <source>
        <strain evidence="4">PCE-S</strain>
    </source>
</reference>
<dbReference type="PANTHER" id="PTHR43146">
    <property type="entry name" value="CANCER-RELATED NUCLEOSIDE-TRIPHOSPHATASE"/>
    <property type="match status" value="1"/>
</dbReference>
<sequence length="172" mass="19084">MHIFLTGEIQVGKSTIVDKALALCQVTYAGFRTYFGPDRGSPNRRLYLAAASGEKVYQEENSVVHFSENSPPQVFTERFDGYGAELVRCAGNQAQLIVMDECGSLEREALVFQQEILAAIEGPVPILGVIKQASSGWTDRIRCHPKVKLVSVCRENRDALPHIIALYLQQCL</sequence>
<dbReference type="EC" id="3.6.1.15" evidence="4"/>
<dbReference type="EMBL" id="LK996017">
    <property type="protein sequence ID" value="CDX03198.1"/>
    <property type="molecule type" value="Genomic_DNA"/>
</dbReference>
<accession>A0A098B2X3</accession>
<dbReference type="SMR" id="A0A098B2X3"/>
<dbReference type="GO" id="GO:0005524">
    <property type="term" value="F:ATP binding"/>
    <property type="evidence" value="ECO:0007669"/>
    <property type="project" value="UniProtKB-KW"/>
</dbReference>
<protein>
    <submittedName>
        <fullName evidence="4">Nucleoside-triphosphatase</fullName>
        <ecNumber evidence="4">3.6.1.15</ecNumber>
    </submittedName>
</protein>
<dbReference type="InterPro" id="IPR027417">
    <property type="entry name" value="P-loop_NTPase"/>
</dbReference>
<keyword evidence="2 4" id="KW-0378">Hydrolase</keyword>
<dbReference type="GO" id="GO:0017111">
    <property type="term" value="F:ribonucleoside triphosphate phosphatase activity"/>
    <property type="evidence" value="ECO:0007669"/>
    <property type="project" value="UniProtKB-EC"/>
</dbReference>
<dbReference type="Pfam" id="PF03266">
    <property type="entry name" value="NTPase_1"/>
    <property type="match status" value="1"/>
</dbReference>
<gene>
    <name evidence="4" type="ORF">DPCES_3311</name>
</gene>
<proteinExistence type="predicted"/>
<organism evidence="4">
    <name type="scientific">Desulfitobacterium hafniense</name>
    <name type="common">Desulfitobacterium frappieri</name>
    <dbReference type="NCBI Taxonomy" id="49338"/>
    <lineage>
        <taxon>Bacteria</taxon>
        <taxon>Bacillati</taxon>
        <taxon>Bacillota</taxon>
        <taxon>Clostridia</taxon>
        <taxon>Eubacteriales</taxon>
        <taxon>Desulfitobacteriaceae</taxon>
        <taxon>Desulfitobacterium</taxon>
    </lineage>
</organism>
<evidence type="ECO:0000256" key="2">
    <source>
        <dbReference type="ARBA" id="ARBA00022801"/>
    </source>
</evidence>
<keyword evidence="1" id="KW-0547">Nucleotide-binding</keyword>
<dbReference type="OMA" id="YRTVPYY"/>
<dbReference type="Gene3D" id="3.40.50.300">
    <property type="entry name" value="P-loop containing nucleotide triphosphate hydrolases"/>
    <property type="match status" value="1"/>
</dbReference>
<dbReference type="SUPFAM" id="SSF52540">
    <property type="entry name" value="P-loop containing nucleoside triphosphate hydrolases"/>
    <property type="match status" value="1"/>
</dbReference>